<sequence length="167" mass="20685">MGMTYRKFNLRENFEHCTEEQMTDLHFVFDKVEPYWRDCKMLTEEQRFRLAQCHAMAVVRTLNNAIIDGKRNRIMNRLRQEEADRLYNGDQSKLYLYYPHHLVDEEYPLRAEWWVSYCEQDIENIEIALQKSRYSEGRFMSRDRYHLETMMEVFDVVREKLERRYLM</sequence>
<keyword evidence="2" id="KW-1185">Reference proteome</keyword>
<organismHost>
    <name type="scientific">Vibrio parahaemolyticus</name>
    <dbReference type="NCBI Taxonomy" id="670"/>
</organismHost>
<dbReference type="KEGG" id="vg:2545669"/>
<reference evidence="1 2" key="1">
    <citation type="journal article" date="2003" name="J. Bacteriol.">
        <title>Complete genome sequence of the broad-host-range vibriophage KVP40: comparative genomics of a T4-related bacteriophage.</title>
        <authorList>
            <person name="Miller E."/>
            <person name="Heidelberg J."/>
            <person name="Eisen J."/>
            <person name="Nelson W."/>
            <person name="Durkin A."/>
            <person name="Ciecko A."/>
            <person name="Feldblyum T."/>
            <person name="White O."/>
            <person name="Paulsen I."/>
            <person name="Nierman W."/>
            <person name="Lee J."/>
            <person name="Szczypinski B."/>
            <person name="Fraser C."/>
        </authorList>
    </citation>
    <scope>NUCLEOTIDE SEQUENCE</scope>
    <source>
        <strain evidence="2">Isolate Vibrio parahaemolyticus/Japan/Matsuzaki /1991</strain>
    </source>
</reference>
<gene>
    <name evidence="1" type="ORF">KVP40.0218</name>
</gene>
<dbReference type="OrthoDB" id="13318at10239"/>
<dbReference type="Proteomes" id="UP000001785">
    <property type="component" value="Segment"/>
</dbReference>
<proteinExistence type="predicted"/>
<accession>Q6WHT6</accession>
<evidence type="ECO:0000313" key="2">
    <source>
        <dbReference type="Proteomes" id="UP000001785"/>
    </source>
</evidence>
<evidence type="ECO:0000313" key="1">
    <source>
        <dbReference type="EMBL" id="AAQ64287.1"/>
    </source>
</evidence>
<dbReference type="RefSeq" id="NP_899464.1">
    <property type="nucleotide sequence ID" value="NC_005083.2"/>
</dbReference>
<name>Q6WHT6_BPKVM</name>
<organism evidence="1 2">
    <name type="scientific">Vibrio phage KVP40 (isolate Vibrio parahaemolyticus/Japan/Matsuzaki/1991)</name>
    <name type="common">KVP40</name>
    <name type="synonym">Bacteriophage KVP40</name>
    <dbReference type="NCBI Taxonomy" id="75320"/>
    <lineage>
        <taxon>Viruses</taxon>
        <taxon>Duplodnaviria</taxon>
        <taxon>Heunggongvirae</taxon>
        <taxon>Uroviricota</taxon>
        <taxon>Caudoviricetes</taxon>
        <taxon>Pantevenvirales</taxon>
        <taxon>Straboviridae</taxon>
        <taxon>Schizotequatrovirus</taxon>
        <taxon>Schizotequatrovirus KVP40</taxon>
    </lineage>
</organism>
<dbReference type="GeneID" id="2545669"/>
<protein>
    <submittedName>
        <fullName evidence="1">Uncharacterized protein</fullName>
    </submittedName>
</protein>
<dbReference type="EMBL" id="AY283928">
    <property type="protein sequence ID" value="AAQ64287.1"/>
    <property type="molecule type" value="Genomic_DNA"/>
</dbReference>